<gene>
    <name evidence="1" type="ORF">E2C01_000267</name>
</gene>
<sequence length="81" mass="8670">MTSQQAMSGMCSSGGDLPTGHIRDVTCWLATRNVTFCMERREKNLPASLGRRPTHPPAAPLSFPNVAPATALLTTIISCDI</sequence>
<proteinExistence type="predicted"/>
<keyword evidence="2" id="KW-1185">Reference proteome</keyword>
<evidence type="ECO:0000313" key="1">
    <source>
        <dbReference type="EMBL" id="MPC07702.1"/>
    </source>
</evidence>
<organism evidence="1 2">
    <name type="scientific">Portunus trituberculatus</name>
    <name type="common">Swimming crab</name>
    <name type="synonym">Neptunus trituberculatus</name>
    <dbReference type="NCBI Taxonomy" id="210409"/>
    <lineage>
        <taxon>Eukaryota</taxon>
        <taxon>Metazoa</taxon>
        <taxon>Ecdysozoa</taxon>
        <taxon>Arthropoda</taxon>
        <taxon>Crustacea</taxon>
        <taxon>Multicrustacea</taxon>
        <taxon>Malacostraca</taxon>
        <taxon>Eumalacostraca</taxon>
        <taxon>Eucarida</taxon>
        <taxon>Decapoda</taxon>
        <taxon>Pleocyemata</taxon>
        <taxon>Brachyura</taxon>
        <taxon>Eubrachyura</taxon>
        <taxon>Portunoidea</taxon>
        <taxon>Portunidae</taxon>
        <taxon>Portuninae</taxon>
        <taxon>Portunus</taxon>
    </lineage>
</organism>
<dbReference type="AlphaFoldDB" id="A0A5B7CDM7"/>
<dbReference type="Proteomes" id="UP000324222">
    <property type="component" value="Unassembled WGS sequence"/>
</dbReference>
<name>A0A5B7CDM7_PORTR</name>
<reference evidence="1 2" key="1">
    <citation type="submission" date="2019-05" db="EMBL/GenBank/DDBJ databases">
        <title>Another draft genome of Portunus trituberculatus and its Hox gene families provides insights of decapod evolution.</title>
        <authorList>
            <person name="Jeong J.-H."/>
            <person name="Song I."/>
            <person name="Kim S."/>
            <person name="Choi T."/>
            <person name="Kim D."/>
            <person name="Ryu S."/>
            <person name="Kim W."/>
        </authorList>
    </citation>
    <scope>NUCLEOTIDE SEQUENCE [LARGE SCALE GENOMIC DNA]</scope>
    <source>
        <tissue evidence="1">Muscle</tissue>
    </source>
</reference>
<accession>A0A5B7CDM7</accession>
<dbReference type="EMBL" id="VSRR010000006">
    <property type="protein sequence ID" value="MPC07702.1"/>
    <property type="molecule type" value="Genomic_DNA"/>
</dbReference>
<evidence type="ECO:0000313" key="2">
    <source>
        <dbReference type="Proteomes" id="UP000324222"/>
    </source>
</evidence>
<comment type="caution">
    <text evidence="1">The sequence shown here is derived from an EMBL/GenBank/DDBJ whole genome shotgun (WGS) entry which is preliminary data.</text>
</comment>
<protein>
    <submittedName>
        <fullName evidence="1">Uncharacterized protein</fullName>
    </submittedName>
</protein>